<reference evidence="2" key="1">
    <citation type="submission" date="2020-12" db="EMBL/GenBank/DDBJ databases">
        <title>Sanguibacter suaedae sp. nov., isolated from Suaeda aralocaspica.</title>
        <authorList>
            <person name="Ma Q."/>
        </authorList>
    </citation>
    <scope>NUCLEOTIDE SEQUENCE</scope>
    <source>
        <strain evidence="2">YZGR15</strain>
    </source>
</reference>
<dbReference type="SUPFAM" id="SSF53474">
    <property type="entry name" value="alpha/beta-Hydrolases"/>
    <property type="match status" value="1"/>
</dbReference>
<proteinExistence type="predicted"/>
<feature type="compositionally biased region" description="Basic and acidic residues" evidence="1">
    <location>
        <begin position="88"/>
        <end position="105"/>
    </location>
</feature>
<comment type="caution">
    <text evidence="2">The sequence shown here is derived from an EMBL/GenBank/DDBJ whole genome shotgun (WGS) entry which is preliminary data.</text>
</comment>
<sequence>GPRVRATYFGASSGADLRHLLGAVDVPVAVLAGTEDRTVPLADVRATARGLGLLGPVELAGRGHALPVEAPGDLVRAVLGVLHGSVARGDRGPERATADVDRPDAEVDTGAYVPEPVTHSGDVPERVA</sequence>
<evidence type="ECO:0000313" key="2">
    <source>
        <dbReference type="EMBL" id="MBI9115242.1"/>
    </source>
</evidence>
<keyword evidence="3" id="KW-1185">Reference proteome</keyword>
<dbReference type="EMBL" id="JAEINH010000007">
    <property type="protein sequence ID" value="MBI9115242.1"/>
    <property type="molecule type" value="Genomic_DNA"/>
</dbReference>
<feature type="non-terminal residue" evidence="2">
    <location>
        <position position="1"/>
    </location>
</feature>
<dbReference type="RefSeq" id="WP_230402114.1">
    <property type="nucleotide sequence ID" value="NZ_JAEINH010000007.1"/>
</dbReference>
<dbReference type="Gene3D" id="3.40.50.1820">
    <property type="entry name" value="alpha/beta hydrolase"/>
    <property type="match status" value="1"/>
</dbReference>
<gene>
    <name evidence="2" type="ORF">JAV76_09495</name>
</gene>
<protein>
    <recommendedName>
        <fullName evidence="4">Alpha/beta hydrolase</fullName>
    </recommendedName>
</protein>
<dbReference type="InterPro" id="IPR029058">
    <property type="entry name" value="AB_hydrolase_fold"/>
</dbReference>
<accession>A0A934M7C4</accession>
<dbReference type="AlphaFoldDB" id="A0A934M7C4"/>
<organism evidence="2 3">
    <name type="scientific">Sanguibacter suaedae</name>
    <dbReference type="NCBI Taxonomy" id="2795737"/>
    <lineage>
        <taxon>Bacteria</taxon>
        <taxon>Bacillati</taxon>
        <taxon>Actinomycetota</taxon>
        <taxon>Actinomycetes</taxon>
        <taxon>Micrococcales</taxon>
        <taxon>Sanguibacteraceae</taxon>
        <taxon>Sanguibacter</taxon>
    </lineage>
</organism>
<evidence type="ECO:0000256" key="1">
    <source>
        <dbReference type="SAM" id="MobiDB-lite"/>
    </source>
</evidence>
<dbReference type="Proteomes" id="UP000602087">
    <property type="component" value="Unassembled WGS sequence"/>
</dbReference>
<evidence type="ECO:0000313" key="3">
    <source>
        <dbReference type="Proteomes" id="UP000602087"/>
    </source>
</evidence>
<feature type="region of interest" description="Disordered" evidence="1">
    <location>
        <begin position="86"/>
        <end position="128"/>
    </location>
</feature>
<name>A0A934M7C4_9MICO</name>
<evidence type="ECO:0008006" key="4">
    <source>
        <dbReference type="Google" id="ProtNLM"/>
    </source>
</evidence>